<reference evidence="2" key="1">
    <citation type="submission" date="2019-08" db="EMBL/GenBank/DDBJ databases">
        <authorList>
            <person name="Kucharzyk K."/>
            <person name="Murdoch R.W."/>
            <person name="Higgins S."/>
            <person name="Loffler F."/>
        </authorList>
    </citation>
    <scope>NUCLEOTIDE SEQUENCE</scope>
</reference>
<dbReference type="PROSITE" id="PS51819">
    <property type="entry name" value="VOC"/>
    <property type="match status" value="1"/>
</dbReference>
<gene>
    <name evidence="2" type="ORF">SDC9_26034</name>
</gene>
<proteinExistence type="predicted"/>
<dbReference type="Pfam" id="PF00903">
    <property type="entry name" value="Glyoxalase"/>
    <property type="match status" value="1"/>
</dbReference>
<evidence type="ECO:0000313" key="2">
    <source>
        <dbReference type="EMBL" id="MPL80140.1"/>
    </source>
</evidence>
<dbReference type="InterPro" id="IPR037523">
    <property type="entry name" value="VOC_core"/>
</dbReference>
<dbReference type="InterPro" id="IPR004360">
    <property type="entry name" value="Glyas_Fos-R_dOase_dom"/>
</dbReference>
<evidence type="ECO:0000259" key="1">
    <source>
        <dbReference type="PROSITE" id="PS51819"/>
    </source>
</evidence>
<dbReference type="PANTHER" id="PTHR35006">
    <property type="entry name" value="GLYOXALASE FAMILY PROTEIN (AFU_ORTHOLOGUE AFUA_5G14830)"/>
    <property type="match status" value="1"/>
</dbReference>
<comment type="caution">
    <text evidence="2">The sequence shown here is derived from an EMBL/GenBank/DDBJ whole genome shotgun (WGS) entry which is preliminary data.</text>
</comment>
<dbReference type="Gene3D" id="3.10.180.10">
    <property type="entry name" value="2,3-Dihydroxybiphenyl 1,2-Dioxygenase, domain 1"/>
    <property type="match status" value="1"/>
</dbReference>
<feature type="domain" description="VOC" evidence="1">
    <location>
        <begin position="2"/>
        <end position="128"/>
    </location>
</feature>
<protein>
    <recommendedName>
        <fullName evidence="1">VOC domain-containing protein</fullName>
    </recommendedName>
</protein>
<dbReference type="CDD" id="cd07262">
    <property type="entry name" value="VOC_like"/>
    <property type="match status" value="1"/>
</dbReference>
<dbReference type="EMBL" id="VSSQ01000134">
    <property type="protein sequence ID" value="MPL80140.1"/>
    <property type="molecule type" value="Genomic_DNA"/>
</dbReference>
<dbReference type="SUPFAM" id="SSF54593">
    <property type="entry name" value="Glyoxalase/Bleomycin resistance protein/Dihydroxybiphenyl dioxygenase"/>
    <property type="match status" value="1"/>
</dbReference>
<organism evidence="2">
    <name type="scientific">bioreactor metagenome</name>
    <dbReference type="NCBI Taxonomy" id="1076179"/>
    <lineage>
        <taxon>unclassified sequences</taxon>
        <taxon>metagenomes</taxon>
        <taxon>ecological metagenomes</taxon>
    </lineage>
</organism>
<name>A0A644UMF1_9ZZZZ</name>
<accession>A0A644UMF1</accession>
<dbReference type="AlphaFoldDB" id="A0A644UMF1"/>
<dbReference type="InterPro" id="IPR029068">
    <property type="entry name" value="Glyas_Bleomycin-R_OHBP_Dase"/>
</dbReference>
<dbReference type="PANTHER" id="PTHR35006:SF1">
    <property type="entry name" value="BLL2941 PROTEIN"/>
    <property type="match status" value="1"/>
</dbReference>
<sequence>MMFSHITLGIADLARARAFYAPLMAQLGHRLRFDSAVDGWIGWEPAEGGRPLFIVTLPFDGRAPAPGNGAMVAFLAPDRSTVDAAYAQALSLGASDDGAPGLRPHYHSDYYGAYLRDPDGNKLCIVCHNRPEALKGL</sequence>